<dbReference type="AlphaFoldDB" id="A0ABD5EH18"/>
<accession>A0ABD5EH18</accession>
<keyword evidence="1" id="KW-0472">Membrane</keyword>
<dbReference type="Proteomes" id="UP001183535">
    <property type="component" value="Unassembled WGS sequence"/>
</dbReference>
<name>A0ABD5EH18_9ACTN</name>
<evidence type="ECO:0000256" key="1">
    <source>
        <dbReference type="SAM" id="Phobius"/>
    </source>
</evidence>
<dbReference type="RefSeq" id="WP_256089808.1">
    <property type="nucleotide sequence ID" value="NZ_JAVRES010000001.1"/>
</dbReference>
<sequence>MSAAFVIIATVSFTIFAVVRWPSGPQGQYIWFYVLVALAPPIAGTALYLTDRTIRIALVVVAALCCGGGALAWVEVDRTGEVDVEMEIQDAQPVEDSGGRIKVKMARPAPGDVRDKLRLKLTISDEKSDTPTCVGRTTARITADTPGITPNMWEVGAESTVDFDLGGRRGAVQFTVWVTPDTGCSMLLTQAHGTLHND</sequence>
<proteinExistence type="predicted"/>
<organism evidence="2 3">
    <name type="scientific">Streptomyces doudnae</name>
    <dbReference type="NCBI Taxonomy" id="3075536"/>
    <lineage>
        <taxon>Bacteria</taxon>
        <taxon>Bacillati</taxon>
        <taxon>Actinomycetota</taxon>
        <taxon>Actinomycetes</taxon>
        <taxon>Kitasatosporales</taxon>
        <taxon>Streptomycetaceae</taxon>
        <taxon>Streptomyces</taxon>
    </lineage>
</organism>
<keyword evidence="1" id="KW-0812">Transmembrane</keyword>
<evidence type="ECO:0000313" key="3">
    <source>
        <dbReference type="Proteomes" id="UP001183535"/>
    </source>
</evidence>
<reference evidence="3" key="1">
    <citation type="submission" date="2023-07" db="EMBL/GenBank/DDBJ databases">
        <title>30 novel species of actinomycetes from the DSMZ collection.</title>
        <authorList>
            <person name="Nouioui I."/>
        </authorList>
    </citation>
    <scope>NUCLEOTIDE SEQUENCE [LARGE SCALE GENOMIC DNA]</scope>
    <source>
        <strain evidence="3">DSM 41981</strain>
    </source>
</reference>
<feature type="transmembrane region" description="Helical" evidence="1">
    <location>
        <begin position="56"/>
        <end position="74"/>
    </location>
</feature>
<dbReference type="EMBL" id="JAVRES010000001">
    <property type="protein sequence ID" value="MDT0433319.1"/>
    <property type="molecule type" value="Genomic_DNA"/>
</dbReference>
<protein>
    <submittedName>
        <fullName evidence="2">Uncharacterized protein</fullName>
    </submittedName>
</protein>
<gene>
    <name evidence="2" type="ORF">RM877_01350</name>
</gene>
<feature type="transmembrane region" description="Helical" evidence="1">
    <location>
        <begin position="30"/>
        <end position="49"/>
    </location>
</feature>
<keyword evidence="1" id="KW-1133">Transmembrane helix</keyword>
<keyword evidence="3" id="KW-1185">Reference proteome</keyword>
<evidence type="ECO:0000313" key="2">
    <source>
        <dbReference type="EMBL" id="MDT0433319.1"/>
    </source>
</evidence>
<comment type="caution">
    <text evidence="2">The sequence shown here is derived from an EMBL/GenBank/DDBJ whole genome shotgun (WGS) entry which is preliminary data.</text>
</comment>